<dbReference type="Pfam" id="PF01593">
    <property type="entry name" value="Amino_oxidase"/>
    <property type="match status" value="1"/>
</dbReference>
<dbReference type="RefSeq" id="XP_056035947.1">
    <property type="nucleotide sequence ID" value="XM_056180858.1"/>
</dbReference>
<dbReference type="GO" id="GO:1990841">
    <property type="term" value="F:promoter-specific chromatin binding"/>
    <property type="evidence" value="ECO:0007669"/>
    <property type="project" value="UniProtKB-ARBA"/>
</dbReference>
<evidence type="ECO:0000256" key="9">
    <source>
        <dbReference type="ARBA" id="ARBA00023015"/>
    </source>
</evidence>
<evidence type="ECO:0000256" key="6">
    <source>
        <dbReference type="ARBA" id="ARBA00022827"/>
    </source>
</evidence>
<reference evidence="19 20" key="1">
    <citation type="journal article" date="2023" name="G3 (Bethesda)">
        <title>A high-quality reference genome for the fission yeast Schizosaccharomyces osmophilus.</title>
        <authorList>
            <person name="Jia G.S."/>
            <person name="Zhang W.C."/>
            <person name="Liang Y."/>
            <person name="Liu X.H."/>
            <person name="Rhind N."/>
            <person name="Pidoux A."/>
            <person name="Brysch-Herzberg M."/>
            <person name="Du L.L."/>
        </authorList>
    </citation>
    <scope>NUCLEOTIDE SEQUENCE [LARGE SCALE GENOMIC DNA]</scope>
    <source>
        <strain evidence="19 20">CBS 15793</strain>
    </source>
</reference>
<dbReference type="Proteomes" id="UP001212411">
    <property type="component" value="Chromosome 1"/>
</dbReference>
<evidence type="ECO:0000256" key="1">
    <source>
        <dbReference type="ARBA" id="ARBA00001974"/>
    </source>
</evidence>
<proteinExistence type="inferred from homology"/>
<evidence type="ECO:0000256" key="16">
    <source>
        <dbReference type="SAM" id="MobiDB-lite"/>
    </source>
</evidence>
<accession>A0AAF0AV94</accession>
<comment type="subcellular location">
    <subcellularLocation>
        <location evidence="2">Nucleus</location>
    </subcellularLocation>
</comment>
<dbReference type="GO" id="GO:0031509">
    <property type="term" value="P:subtelomeric heterochromatin formation"/>
    <property type="evidence" value="ECO:0007669"/>
    <property type="project" value="UniProtKB-ARBA"/>
</dbReference>
<organism evidence="19 20">
    <name type="scientific">Schizosaccharomyces osmophilus</name>
    <dbReference type="NCBI Taxonomy" id="2545709"/>
    <lineage>
        <taxon>Eukaryota</taxon>
        <taxon>Fungi</taxon>
        <taxon>Dikarya</taxon>
        <taxon>Ascomycota</taxon>
        <taxon>Taphrinomycotina</taxon>
        <taxon>Schizosaccharomycetes</taxon>
        <taxon>Schizosaccharomycetales</taxon>
        <taxon>Schizosaccharomycetaceae</taxon>
        <taxon>Schizosaccharomyces</taxon>
    </lineage>
</organism>
<dbReference type="GO" id="GO:0030466">
    <property type="term" value="P:silent mating-type cassette heterochromatin formation"/>
    <property type="evidence" value="ECO:0007669"/>
    <property type="project" value="UniProtKB-ARBA"/>
</dbReference>
<dbReference type="AlphaFoldDB" id="A0AAF0AV94"/>
<feature type="region of interest" description="Disordered" evidence="16">
    <location>
        <begin position="58"/>
        <end position="77"/>
    </location>
</feature>
<dbReference type="InterPro" id="IPR036188">
    <property type="entry name" value="FAD/NAD-bd_sf"/>
</dbReference>
<dbReference type="GO" id="GO:0140718">
    <property type="term" value="P:facultative heterochromatin formation"/>
    <property type="evidence" value="ECO:0007669"/>
    <property type="project" value="UniProtKB-ARBA"/>
</dbReference>
<feature type="domain" description="SWIRM" evidence="18">
    <location>
        <begin position="354"/>
        <end position="450"/>
    </location>
</feature>
<dbReference type="SUPFAM" id="SSF47095">
    <property type="entry name" value="HMG-box"/>
    <property type="match status" value="1"/>
</dbReference>
<dbReference type="InterPro" id="IPR009057">
    <property type="entry name" value="Homeodomain-like_sf"/>
</dbReference>
<keyword evidence="10" id="KW-0175">Coiled coil</keyword>
<sequence>MNGNENNQSNRYDFQQMTDGEHVAPSSFDSSNNANSSQSQLASSEQALLAILGGGLQQMNTNNPNPNGYQRNVYRSDGSLNVPSGNMLNTSWPGYNPNFVQGRYDPPFQPYLMNQHPTQPFPQPMMGSTPSTPSQQSNLSSIGLPPQLSSALPSQKQNHFAQLLEQNPAASAQFPNTFAQRSAAPDDAASIPLHPNQSFANTPNSFPNLPYSLDPSHVSTQQLLSTYRDQVAPSVRPYPYRTADTFLPSQLLSTADLSKHVDMDSAAMPSAPVNNNISPAASSFPVIPSAPSTSPMASATFFEPTEFATPHDQTSTLEHPRSLLEWSSQMSSHTTPMAGASVPVSSLKSFYRMAYEAAKLCNLNPAALEPFEKQMLSDRLQDSLVLFHYLQVRNSICWLWRRNPTLPISKVEAQGVCADRCLFPLAILAYEFLVRYGYINYGCLSFESIVTPNIQNTSPSPQEKQKTIVVVGAGLTGLACARHLTSLFTQFTSSFSSKAESIPKIILLESKQRTGGRIYSRVTPPANASFTDQDAMHDLPNISEAMDFGFQFLTSGSDNVLFTLIEQQLGLQTFPLDGVDLLHNEQDNKMFDITNSKRLGALWTRLLHLASLLTNESSDMTSSNQFFQNFQSFLDEICPNHEPGPFTTEYMPHLSFKEILIFLIQKISSYLKLALDEKQFLTWSLISDHADDILHASKSNSDWNFDLGSSTPRVVKNGLSQLSWALQSYPYPLNIQYGKSVCEIKNEISKCYVHCTDSSVYEADHVVMACSPYRLTSEINIQPPLPSQILDNLKSTQYASGRKLILRYSKAFWKKDIRSFGVLPLYDNIEGDLSFSATGNSMPVSRVWNMFPITEQPILIADVMETAVGPGNEGASLIQILNSWLMDHFADQANDSAELLDCWEINWSNGNPMDGLFVQKSNLSDSGVIQKSGSFSLGCLHFAGDYLQSALSGSSMSKSYLAGISVCTEIINDLAQLGLTLPVMGETARNELEEYMQRTTTKHYDTDVEVQRHLSYRARYRLKRQERLDEHKEESELLVTELLGYIPEPPIKPSANPFLLYQKMQWHVCRALADDEKKKLTGDSEAKATINEIRAKLGKSWRQLDDLGKKPWVEEIAARREAYAGKNMRYQQLAKEYELRAEQIRNDHTAKARDEPIPEDETRLYILAQREEAEQKNIVDEDDGSHSAEGSDEEYRDDGGSSDSGGNALN</sequence>
<keyword evidence="5" id="KW-0285">Flavoprotein</keyword>
<dbReference type="GO" id="GO:0005721">
    <property type="term" value="C:pericentric heterochromatin"/>
    <property type="evidence" value="ECO:0007669"/>
    <property type="project" value="UniProtKB-ARBA"/>
</dbReference>
<keyword evidence="4" id="KW-0678">Repressor</keyword>
<keyword evidence="8" id="KW-0560">Oxidoreductase</keyword>
<feature type="region of interest" description="Disordered" evidence="16">
    <location>
        <begin position="117"/>
        <end position="157"/>
    </location>
</feature>
<dbReference type="Gene3D" id="1.10.10.10">
    <property type="entry name" value="Winged helix-like DNA-binding domain superfamily/Winged helix DNA-binding domain"/>
    <property type="match status" value="1"/>
</dbReference>
<dbReference type="InterPro" id="IPR009071">
    <property type="entry name" value="HMG_box_dom"/>
</dbReference>
<dbReference type="KEGG" id="som:SOMG_02065"/>
<evidence type="ECO:0000256" key="11">
    <source>
        <dbReference type="ARBA" id="ARBA00023125"/>
    </source>
</evidence>
<dbReference type="InterPro" id="IPR036388">
    <property type="entry name" value="WH-like_DNA-bd_sf"/>
</dbReference>
<dbReference type="PROSITE" id="PS50118">
    <property type="entry name" value="HMG_BOX_2"/>
    <property type="match status" value="1"/>
</dbReference>
<evidence type="ECO:0000259" key="17">
    <source>
        <dbReference type="PROSITE" id="PS50118"/>
    </source>
</evidence>
<dbReference type="GO" id="GO:0005634">
    <property type="term" value="C:nucleus"/>
    <property type="evidence" value="ECO:0007669"/>
    <property type="project" value="UniProtKB-SubCell"/>
</dbReference>
<dbReference type="GO" id="GO:0003677">
    <property type="term" value="F:DNA binding"/>
    <property type="evidence" value="ECO:0007669"/>
    <property type="project" value="UniProtKB-UniRule"/>
</dbReference>
<evidence type="ECO:0000256" key="8">
    <source>
        <dbReference type="ARBA" id="ARBA00023002"/>
    </source>
</evidence>
<dbReference type="GO" id="GO:0031934">
    <property type="term" value="C:mating-type region heterochromatin"/>
    <property type="evidence" value="ECO:0007669"/>
    <property type="project" value="UniProtKB-ARBA"/>
</dbReference>
<evidence type="ECO:0000313" key="20">
    <source>
        <dbReference type="Proteomes" id="UP001212411"/>
    </source>
</evidence>
<evidence type="ECO:0000256" key="3">
    <source>
        <dbReference type="ARBA" id="ARBA00005995"/>
    </source>
</evidence>
<gene>
    <name evidence="19" type="primary">lsd2</name>
    <name evidence="19" type="ORF">SOMG_02065</name>
</gene>
<dbReference type="GO" id="GO:0033696">
    <property type="term" value="P:heterochromatin boundary formation"/>
    <property type="evidence" value="ECO:0007669"/>
    <property type="project" value="UniProtKB-ARBA"/>
</dbReference>
<dbReference type="GO" id="GO:0033193">
    <property type="term" value="C:Lsd1/2 complex"/>
    <property type="evidence" value="ECO:0007669"/>
    <property type="project" value="UniProtKB-ARBA"/>
</dbReference>
<evidence type="ECO:0000256" key="10">
    <source>
        <dbReference type="ARBA" id="ARBA00023054"/>
    </source>
</evidence>
<dbReference type="Gene3D" id="1.10.30.10">
    <property type="entry name" value="High mobility group box domain"/>
    <property type="match status" value="1"/>
</dbReference>
<name>A0AAF0AV94_9SCHI</name>
<dbReference type="EMBL" id="CP115611">
    <property type="protein sequence ID" value="WBW71704.1"/>
    <property type="molecule type" value="Genomic_DNA"/>
</dbReference>
<dbReference type="GO" id="GO:0071515">
    <property type="term" value="P:mating-type locus imprinting"/>
    <property type="evidence" value="ECO:0007669"/>
    <property type="project" value="UniProtKB-ARBA"/>
</dbReference>
<dbReference type="InterPro" id="IPR002937">
    <property type="entry name" value="Amino_oxidase"/>
</dbReference>
<keyword evidence="6" id="KW-0274">FAD</keyword>
<evidence type="ECO:0000256" key="13">
    <source>
        <dbReference type="ARBA" id="ARBA00023242"/>
    </source>
</evidence>
<comment type="cofactor">
    <cofactor evidence="1">
        <name>FAD</name>
        <dbReference type="ChEBI" id="CHEBI:57692"/>
    </cofactor>
</comment>
<feature type="region of interest" description="Disordered" evidence="16">
    <location>
        <begin position="181"/>
        <end position="213"/>
    </location>
</feature>
<keyword evidence="20" id="KW-1185">Reference proteome</keyword>
<dbReference type="GO" id="GO:0031508">
    <property type="term" value="P:pericentric heterochromatin formation"/>
    <property type="evidence" value="ECO:0007669"/>
    <property type="project" value="UniProtKB-ARBA"/>
</dbReference>
<evidence type="ECO:0000256" key="2">
    <source>
        <dbReference type="ARBA" id="ARBA00004123"/>
    </source>
</evidence>
<dbReference type="SUPFAM" id="SSF46689">
    <property type="entry name" value="Homeodomain-like"/>
    <property type="match status" value="1"/>
</dbReference>
<comment type="function">
    <text evidence="14">Catalytic component of the SWM histone demethylase complex that specifically demethylates H3K9me2, a specific tag for epigenetic transcriptional activation, thereby acting as a corepressor. Acts by oxidizing the substrate by FAD to generate the corresponding imine that is subsequently hydrolyzed. Has a role in regulating heterochromatin propagation and euchromatic transcription. Also has a gene activating role.</text>
</comment>
<dbReference type="PANTHER" id="PTHR10742">
    <property type="entry name" value="FLAVIN MONOAMINE OXIDASE"/>
    <property type="match status" value="1"/>
</dbReference>
<evidence type="ECO:0000256" key="7">
    <source>
        <dbReference type="ARBA" id="ARBA00022853"/>
    </source>
</evidence>
<keyword evidence="12" id="KW-0804">Transcription</keyword>
<feature type="domain" description="HMG box" evidence="17">
    <location>
        <begin position="1051"/>
        <end position="1131"/>
    </location>
</feature>
<feature type="compositionally biased region" description="Polar residues" evidence="16">
    <location>
        <begin position="59"/>
        <end position="70"/>
    </location>
</feature>
<keyword evidence="9" id="KW-0805">Transcription regulation</keyword>
<dbReference type="GO" id="GO:0140720">
    <property type="term" value="C:subtelomeric heterochromatin"/>
    <property type="evidence" value="ECO:0007669"/>
    <property type="project" value="UniProtKB-ARBA"/>
</dbReference>
<feature type="region of interest" description="Disordered" evidence="16">
    <location>
        <begin position="21"/>
        <end position="41"/>
    </location>
</feature>
<evidence type="ECO:0000256" key="15">
    <source>
        <dbReference type="PROSITE-ProRule" id="PRU00267"/>
    </source>
</evidence>
<dbReference type="GO" id="GO:0140683">
    <property type="term" value="F:histone H3K9me/H3K9me2 demethylase activity"/>
    <property type="evidence" value="ECO:0007669"/>
    <property type="project" value="UniProtKB-ARBA"/>
</dbReference>
<dbReference type="GeneID" id="80875547"/>
<evidence type="ECO:0000313" key="19">
    <source>
        <dbReference type="EMBL" id="WBW71704.1"/>
    </source>
</evidence>
<evidence type="ECO:0000256" key="5">
    <source>
        <dbReference type="ARBA" id="ARBA00022630"/>
    </source>
</evidence>
<feature type="compositionally biased region" description="Polar residues" evidence="16">
    <location>
        <begin position="195"/>
        <end position="207"/>
    </location>
</feature>
<feature type="compositionally biased region" description="Basic and acidic residues" evidence="16">
    <location>
        <begin position="1169"/>
        <end position="1179"/>
    </location>
</feature>
<protein>
    <submittedName>
        <fullName evidence="19">Histone demethylase SWIRM2</fullName>
    </submittedName>
</protein>
<evidence type="ECO:0000256" key="14">
    <source>
        <dbReference type="ARBA" id="ARBA00058958"/>
    </source>
</evidence>
<dbReference type="SUPFAM" id="SSF51905">
    <property type="entry name" value="FAD/NAD(P)-binding domain"/>
    <property type="match status" value="1"/>
</dbReference>
<evidence type="ECO:0000259" key="18">
    <source>
        <dbReference type="PROSITE" id="PS50934"/>
    </source>
</evidence>
<keyword evidence="7" id="KW-0156">Chromatin regulator</keyword>
<evidence type="ECO:0000256" key="12">
    <source>
        <dbReference type="ARBA" id="ARBA00023163"/>
    </source>
</evidence>
<feature type="DNA-binding region" description="HMG box" evidence="15">
    <location>
        <begin position="1051"/>
        <end position="1131"/>
    </location>
</feature>
<feature type="region of interest" description="Disordered" evidence="16">
    <location>
        <begin position="1169"/>
        <end position="1210"/>
    </location>
</feature>
<dbReference type="Pfam" id="PF04433">
    <property type="entry name" value="SWIRM"/>
    <property type="match status" value="1"/>
</dbReference>
<feature type="compositionally biased region" description="Low complexity" evidence="16">
    <location>
        <begin position="26"/>
        <end position="41"/>
    </location>
</feature>
<dbReference type="InterPro" id="IPR050281">
    <property type="entry name" value="Flavin_monoamine_oxidase"/>
</dbReference>
<feature type="compositionally biased region" description="Polar residues" evidence="16">
    <location>
        <begin position="126"/>
        <end position="157"/>
    </location>
</feature>
<dbReference type="Gene3D" id="3.50.50.60">
    <property type="entry name" value="FAD/NAD(P)-binding domain"/>
    <property type="match status" value="1"/>
</dbReference>
<comment type="similarity">
    <text evidence="3">Belongs to the flavin monoamine oxidase family.</text>
</comment>
<evidence type="ECO:0000256" key="4">
    <source>
        <dbReference type="ARBA" id="ARBA00022491"/>
    </source>
</evidence>
<dbReference type="FunFam" id="1.10.30.10:FF:000067">
    <property type="entry name" value="Lysine-specific histone demethylase Aof2, putative"/>
    <property type="match status" value="1"/>
</dbReference>
<dbReference type="InterPro" id="IPR007526">
    <property type="entry name" value="SWIRM"/>
</dbReference>
<keyword evidence="11 15" id="KW-0238">DNA-binding</keyword>
<keyword evidence="13 15" id="KW-0539">Nucleus</keyword>
<dbReference type="PANTHER" id="PTHR10742:SF410">
    <property type="entry name" value="LYSINE-SPECIFIC HISTONE DEMETHYLASE 2"/>
    <property type="match status" value="1"/>
</dbReference>
<dbReference type="InterPro" id="IPR036910">
    <property type="entry name" value="HMG_box_dom_sf"/>
</dbReference>
<dbReference type="PROSITE" id="PS50934">
    <property type="entry name" value="SWIRM"/>
    <property type="match status" value="1"/>
</dbReference>